<evidence type="ECO:0000256" key="2">
    <source>
        <dbReference type="ARBA" id="ARBA00010304"/>
    </source>
</evidence>
<dbReference type="GO" id="GO:0005634">
    <property type="term" value="C:nucleus"/>
    <property type="evidence" value="ECO:0007669"/>
    <property type="project" value="UniProtKB-SubCell"/>
</dbReference>
<dbReference type="OrthoDB" id="3337at2759"/>
<comment type="caution">
    <text evidence="8">The sequence shown here is derived from an EMBL/GenBank/DDBJ whole genome shotgun (WGS) entry which is preliminary data.</text>
</comment>
<dbReference type="CDD" id="cd16273">
    <property type="entry name" value="SNM1A-1C-like_MBL-fold"/>
    <property type="match status" value="1"/>
</dbReference>
<dbReference type="GO" id="GO:0036297">
    <property type="term" value="P:interstrand cross-link repair"/>
    <property type="evidence" value="ECO:0007669"/>
    <property type="project" value="TreeGrafter"/>
</dbReference>
<dbReference type="SUPFAM" id="SSF56281">
    <property type="entry name" value="Metallo-hydrolase/oxidoreductase"/>
    <property type="match status" value="1"/>
</dbReference>
<feature type="domain" description="Metallo-beta-lactamase" evidence="7">
    <location>
        <begin position="8"/>
        <end position="154"/>
    </location>
</feature>
<keyword evidence="9" id="KW-1185">Reference proteome</keyword>
<dbReference type="Proteomes" id="UP001061958">
    <property type="component" value="Unassembled WGS sequence"/>
</dbReference>
<gene>
    <name evidence="8" type="ORF">GpartN1_g3406.t1</name>
</gene>
<keyword evidence="5" id="KW-0539">Nucleus</keyword>
<dbReference type="GO" id="GO:0006303">
    <property type="term" value="P:double-strand break repair via nonhomologous end joining"/>
    <property type="evidence" value="ECO:0007669"/>
    <property type="project" value="TreeGrafter"/>
</dbReference>
<dbReference type="PANTHER" id="PTHR23240">
    <property type="entry name" value="DNA CROSS-LINK REPAIR PROTEIN PSO2/SNM1-RELATED"/>
    <property type="match status" value="1"/>
</dbReference>
<dbReference type="AlphaFoldDB" id="A0A9C7PVY2"/>
<dbReference type="InterPro" id="IPR036866">
    <property type="entry name" value="RibonucZ/Hydroxyglut_hydro"/>
</dbReference>
<dbReference type="EMBL" id="BQMJ01000025">
    <property type="protein sequence ID" value="GJQ11615.1"/>
    <property type="molecule type" value="Genomic_DNA"/>
</dbReference>
<comment type="subcellular location">
    <subcellularLocation>
        <location evidence="1">Nucleus</location>
    </subcellularLocation>
</comment>
<accession>A0A9C7PVY2</accession>
<name>A0A9C7PVY2_9RHOD</name>
<evidence type="ECO:0000256" key="6">
    <source>
        <dbReference type="SAM" id="MobiDB-lite"/>
    </source>
</evidence>
<evidence type="ECO:0000313" key="9">
    <source>
        <dbReference type="Proteomes" id="UP001061958"/>
    </source>
</evidence>
<keyword evidence="3" id="KW-0227">DNA damage</keyword>
<comment type="similarity">
    <text evidence="2">Belongs to the DNA repair metallo-beta-lactamase (DRMBL) family.</text>
</comment>
<dbReference type="InterPro" id="IPR001279">
    <property type="entry name" value="Metallo-B-lactamas"/>
</dbReference>
<dbReference type="InterPro" id="IPR011084">
    <property type="entry name" value="DRMBL"/>
</dbReference>
<dbReference type="SMART" id="SM00849">
    <property type="entry name" value="Lactamase_B"/>
    <property type="match status" value="1"/>
</dbReference>
<reference evidence="8" key="2">
    <citation type="submission" date="2022-01" db="EMBL/GenBank/DDBJ databases">
        <authorList>
            <person name="Hirooka S."/>
            <person name="Miyagishima S.Y."/>
        </authorList>
    </citation>
    <scope>NUCLEOTIDE SEQUENCE</scope>
    <source>
        <strain evidence="8">NBRC 102759</strain>
    </source>
</reference>
<dbReference type="Gene3D" id="3.60.15.10">
    <property type="entry name" value="Ribonuclease Z/Hydroxyacylglutathione hydrolase-like"/>
    <property type="match status" value="1"/>
</dbReference>
<keyword evidence="4" id="KW-0234">DNA repair</keyword>
<dbReference type="GO" id="GO:0003684">
    <property type="term" value="F:damaged DNA binding"/>
    <property type="evidence" value="ECO:0007669"/>
    <property type="project" value="TreeGrafter"/>
</dbReference>
<sequence>MTQDWNNIPTSHQIPHTRFLVDYFIKLPTQVTAFFLTHWHYDHYRGLGPNFQQGLIYCSPITARLLERITLVDPQWIVAKHNNEPFLVEHVQVTFLDANHCPGSVMILFQTPEGSNYLHTGDMRYTPDLKEEWKILNNICLDAVYLDTTYCHRRYRFPCQEKTIQRIVDIIQNSIGRDSHSNEIHCTSRHTLYLIATYGIGKERIMDALIQKGYRIYASPDKWKVLQCLEYWDSCLLNDSFTTEPCASPIWLVGWNRVAENVPGRLLPNFEALEDMLYMANYYRNKVNSSQHGLLQRVVACIPTGWTWQGNNREYLQEKDHSRLSVYGIPYSEHSNYEELYHFIAWLRPKQVIPTVSFSSSKRQPKHPFDHLLAGTQVKRAFLQKWLNNNPKESCEDDDKQSTQQLHNKPKIARKGDILSYFKASPFNS</sequence>
<evidence type="ECO:0000256" key="3">
    <source>
        <dbReference type="ARBA" id="ARBA00022763"/>
    </source>
</evidence>
<evidence type="ECO:0000256" key="5">
    <source>
        <dbReference type="ARBA" id="ARBA00023242"/>
    </source>
</evidence>
<protein>
    <recommendedName>
        <fullName evidence="7">Metallo-beta-lactamase domain-containing protein</fullName>
    </recommendedName>
</protein>
<dbReference type="PANTHER" id="PTHR23240:SF6">
    <property type="entry name" value="DNA CROSS-LINK REPAIR 1A PROTEIN"/>
    <property type="match status" value="1"/>
</dbReference>
<dbReference type="Gene3D" id="3.40.50.12650">
    <property type="match status" value="1"/>
</dbReference>
<evidence type="ECO:0000256" key="4">
    <source>
        <dbReference type="ARBA" id="ARBA00023204"/>
    </source>
</evidence>
<dbReference type="Pfam" id="PF07522">
    <property type="entry name" value="DRMBL"/>
    <property type="match status" value="1"/>
</dbReference>
<evidence type="ECO:0000256" key="1">
    <source>
        <dbReference type="ARBA" id="ARBA00004123"/>
    </source>
</evidence>
<evidence type="ECO:0000313" key="8">
    <source>
        <dbReference type="EMBL" id="GJQ11615.1"/>
    </source>
</evidence>
<evidence type="ECO:0000259" key="7">
    <source>
        <dbReference type="SMART" id="SM00849"/>
    </source>
</evidence>
<dbReference type="GO" id="GO:0035312">
    <property type="term" value="F:5'-3' DNA exonuclease activity"/>
    <property type="evidence" value="ECO:0007669"/>
    <property type="project" value="TreeGrafter"/>
</dbReference>
<reference evidence="8" key="1">
    <citation type="journal article" date="2022" name="Proc. Natl. Acad. Sci. U.S.A.">
        <title>Life cycle and functional genomics of the unicellular red alga Galdieria for elucidating algal and plant evolution and industrial use.</title>
        <authorList>
            <person name="Hirooka S."/>
            <person name="Itabashi T."/>
            <person name="Ichinose T.M."/>
            <person name="Onuma R."/>
            <person name="Fujiwara T."/>
            <person name="Yamashita S."/>
            <person name="Jong L.W."/>
            <person name="Tomita R."/>
            <person name="Iwane A.H."/>
            <person name="Miyagishima S.Y."/>
        </authorList>
    </citation>
    <scope>NUCLEOTIDE SEQUENCE</scope>
    <source>
        <strain evidence="8">NBRC 102759</strain>
    </source>
</reference>
<proteinExistence type="inferred from homology"/>
<feature type="region of interest" description="Disordered" evidence="6">
    <location>
        <begin position="392"/>
        <end position="412"/>
    </location>
</feature>
<organism evidence="8 9">
    <name type="scientific">Galdieria partita</name>
    <dbReference type="NCBI Taxonomy" id="83374"/>
    <lineage>
        <taxon>Eukaryota</taxon>
        <taxon>Rhodophyta</taxon>
        <taxon>Bangiophyceae</taxon>
        <taxon>Galdieriales</taxon>
        <taxon>Galdieriaceae</taxon>
        <taxon>Galdieria</taxon>
    </lineage>
</organism>